<keyword evidence="1" id="KW-0472">Membrane</keyword>
<proteinExistence type="predicted"/>
<sequence>MRRRAPAARIARTALAFALLTITVWLNATILIEAYGSGPPYHGRTANMDKWTHPLPSLISLDVVGILVVRALVYRTACRADP</sequence>
<feature type="transmembrane region" description="Helical" evidence="1">
    <location>
        <begin position="55"/>
        <end position="73"/>
    </location>
</feature>
<dbReference type="AlphaFoldDB" id="A0A3A1WM32"/>
<keyword evidence="1" id="KW-0812">Transmembrane</keyword>
<name>A0A3A1WM32_9HYPH</name>
<dbReference type="EMBL" id="QYRN01000004">
    <property type="protein sequence ID" value="RIY01426.1"/>
    <property type="molecule type" value="Genomic_DNA"/>
</dbReference>
<dbReference type="OrthoDB" id="8781872at2"/>
<keyword evidence="3" id="KW-1185">Reference proteome</keyword>
<comment type="caution">
    <text evidence="2">The sequence shown here is derived from an EMBL/GenBank/DDBJ whole genome shotgun (WGS) entry which is preliminary data.</text>
</comment>
<protein>
    <submittedName>
        <fullName evidence="2">Uncharacterized protein</fullName>
    </submittedName>
</protein>
<evidence type="ECO:0000256" key="1">
    <source>
        <dbReference type="SAM" id="Phobius"/>
    </source>
</evidence>
<reference evidence="3" key="1">
    <citation type="submission" date="2018-09" db="EMBL/GenBank/DDBJ databases">
        <authorList>
            <person name="Tuo L."/>
        </authorList>
    </citation>
    <scope>NUCLEOTIDE SEQUENCE [LARGE SCALE GENOMIC DNA]</scope>
    <source>
        <strain evidence="3">M2BS4Y-1</strain>
    </source>
</reference>
<gene>
    <name evidence="2" type="ORF">D3218_08710</name>
</gene>
<evidence type="ECO:0000313" key="2">
    <source>
        <dbReference type="EMBL" id="RIY01426.1"/>
    </source>
</evidence>
<organism evidence="2 3">
    <name type="scientific">Aureimonas flava</name>
    <dbReference type="NCBI Taxonomy" id="2320271"/>
    <lineage>
        <taxon>Bacteria</taxon>
        <taxon>Pseudomonadati</taxon>
        <taxon>Pseudomonadota</taxon>
        <taxon>Alphaproteobacteria</taxon>
        <taxon>Hyphomicrobiales</taxon>
        <taxon>Aurantimonadaceae</taxon>
        <taxon>Aureimonas</taxon>
    </lineage>
</organism>
<feature type="transmembrane region" description="Helical" evidence="1">
    <location>
        <begin position="12"/>
        <end position="35"/>
    </location>
</feature>
<keyword evidence="1" id="KW-1133">Transmembrane helix</keyword>
<accession>A0A3A1WM32</accession>
<dbReference type="Proteomes" id="UP000265750">
    <property type="component" value="Unassembled WGS sequence"/>
</dbReference>
<evidence type="ECO:0000313" key="3">
    <source>
        <dbReference type="Proteomes" id="UP000265750"/>
    </source>
</evidence>